<dbReference type="Gene3D" id="3.40.605.10">
    <property type="entry name" value="Aldehyde Dehydrogenase, Chain A, domain 1"/>
    <property type="match status" value="1"/>
</dbReference>
<dbReference type="Pfam" id="PF00171">
    <property type="entry name" value="Aldedh"/>
    <property type="match status" value="1"/>
</dbReference>
<keyword evidence="5" id="KW-1185">Reference proteome</keyword>
<proteinExistence type="inferred from homology"/>
<evidence type="ECO:0000259" key="3">
    <source>
        <dbReference type="Pfam" id="PF00171"/>
    </source>
</evidence>
<dbReference type="Gene3D" id="3.40.309.10">
    <property type="entry name" value="Aldehyde Dehydrogenase, Chain A, domain 2"/>
    <property type="match status" value="1"/>
</dbReference>
<accession>A0ABR3A031</accession>
<dbReference type="PROSITE" id="PS00070">
    <property type="entry name" value="ALDEHYDE_DEHYDR_CYS"/>
    <property type="match status" value="1"/>
</dbReference>
<comment type="caution">
    <text evidence="4">The sequence shown here is derived from an EMBL/GenBank/DDBJ whole genome shotgun (WGS) entry which is preliminary data.</text>
</comment>
<protein>
    <recommendedName>
        <fullName evidence="3">Aldehyde dehydrogenase domain-containing protein</fullName>
    </recommendedName>
</protein>
<dbReference type="InterPro" id="IPR016160">
    <property type="entry name" value="Ald_DH_CS_CYS"/>
</dbReference>
<dbReference type="EMBL" id="JBBXMP010000033">
    <property type="protein sequence ID" value="KAL0066661.1"/>
    <property type="molecule type" value="Genomic_DNA"/>
</dbReference>
<dbReference type="Proteomes" id="UP001437256">
    <property type="component" value="Unassembled WGS sequence"/>
</dbReference>
<gene>
    <name evidence="4" type="ORF">AAF712_006264</name>
</gene>
<feature type="non-terminal residue" evidence="4">
    <location>
        <position position="1"/>
    </location>
</feature>
<dbReference type="InterPro" id="IPR015590">
    <property type="entry name" value="Aldehyde_DH_dom"/>
</dbReference>
<comment type="similarity">
    <text evidence="1">Belongs to the aldehyde dehydrogenase family.</text>
</comment>
<keyword evidence="2" id="KW-0560">Oxidoreductase</keyword>
<dbReference type="InterPro" id="IPR016161">
    <property type="entry name" value="Ald_DH/histidinol_DH"/>
</dbReference>
<dbReference type="PANTHER" id="PTHR11699">
    <property type="entry name" value="ALDEHYDE DEHYDROGENASE-RELATED"/>
    <property type="match status" value="1"/>
</dbReference>
<dbReference type="InterPro" id="IPR016162">
    <property type="entry name" value="Ald_DH_N"/>
</dbReference>
<dbReference type="InterPro" id="IPR016163">
    <property type="entry name" value="Ald_DH_C"/>
</dbReference>
<evidence type="ECO:0000256" key="1">
    <source>
        <dbReference type="ARBA" id="ARBA00009986"/>
    </source>
</evidence>
<organism evidence="4 5">
    <name type="scientific">Marasmius tenuissimus</name>
    <dbReference type="NCBI Taxonomy" id="585030"/>
    <lineage>
        <taxon>Eukaryota</taxon>
        <taxon>Fungi</taxon>
        <taxon>Dikarya</taxon>
        <taxon>Basidiomycota</taxon>
        <taxon>Agaricomycotina</taxon>
        <taxon>Agaricomycetes</taxon>
        <taxon>Agaricomycetidae</taxon>
        <taxon>Agaricales</taxon>
        <taxon>Marasmiineae</taxon>
        <taxon>Marasmiaceae</taxon>
        <taxon>Marasmius</taxon>
    </lineage>
</organism>
<name>A0ABR3A031_9AGAR</name>
<feature type="domain" description="Aldehyde dehydrogenase" evidence="3">
    <location>
        <begin position="1"/>
        <end position="220"/>
    </location>
</feature>
<evidence type="ECO:0000313" key="5">
    <source>
        <dbReference type="Proteomes" id="UP001437256"/>
    </source>
</evidence>
<reference evidence="4 5" key="1">
    <citation type="submission" date="2024-05" db="EMBL/GenBank/DDBJ databases">
        <title>A draft genome resource for the thread blight pathogen Marasmius tenuissimus strain MS-2.</title>
        <authorList>
            <person name="Yulfo-Soto G.E."/>
            <person name="Baruah I.K."/>
            <person name="Amoako-Attah I."/>
            <person name="Bukari Y."/>
            <person name="Meinhardt L.W."/>
            <person name="Bailey B.A."/>
            <person name="Cohen S.P."/>
        </authorList>
    </citation>
    <scope>NUCLEOTIDE SEQUENCE [LARGE SCALE GENOMIC DNA]</scope>
    <source>
        <strain evidence="4 5">MS-2</strain>
    </source>
</reference>
<dbReference type="SUPFAM" id="SSF53720">
    <property type="entry name" value="ALDH-like"/>
    <property type="match status" value="1"/>
</dbReference>
<evidence type="ECO:0000313" key="4">
    <source>
        <dbReference type="EMBL" id="KAL0066661.1"/>
    </source>
</evidence>
<sequence>SPNIIFEDADFEQAVKWASMGIFSNMGQICTAGSRIFVQESIYDKFIEAFRSSAQTLHGAIGDPFAEETRHGPQVSQTQFDRVMGYIESAKTDGANILIGGDRHGSDGYFIQPTVVTECKPDMKLVREEIFGPVAAVIKFKSEEEVVEMANDTTYGLAAAVFTENNARAIRVAHALEAGSLFVNCYNWGDQAMPFGGYKQSGVGREMGEYSLETYTQVKGVHVNIGLKL</sequence>
<evidence type="ECO:0000256" key="2">
    <source>
        <dbReference type="ARBA" id="ARBA00023002"/>
    </source>
</evidence>